<organism evidence="2 3">
    <name type="scientific">Piedraia hortae CBS 480.64</name>
    <dbReference type="NCBI Taxonomy" id="1314780"/>
    <lineage>
        <taxon>Eukaryota</taxon>
        <taxon>Fungi</taxon>
        <taxon>Dikarya</taxon>
        <taxon>Ascomycota</taxon>
        <taxon>Pezizomycotina</taxon>
        <taxon>Dothideomycetes</taxon>
        <taxon>Dothideomycetidae</taxon>
        <taxon>Capnodiales</taxon>
        <taxon>Piedraiaceae</taxon>
        <taxon>Piedraia</taxon>
    </lineage>
</organism>
<protein>
    <submittedName>
        <fullName evidence="2">Uncharacterized protein</fullName>
    </submittedName>
</protein>
<proteinExistence type="predicted"/>
<reference evidence="2" key="1">
    <citation type="journal article" date="2020" name="Stud. Mycol.">
        <title>101 Dothideomycetes genomes: a test case for predicting lifestyles and emergence of pathogens.</title>
        <authorList>
            <person name="Haridas S."/>
            <person name="Albert R."/>
            <person name="Binder M."/>
            <person name="Bloem J."/>
            <person name="Labutti K."/>
            <person name="Salamov A."/>
            <person name="Andreopoulos B."/>
            <person name="Baker S."/>
            <person name="Barry K."/>
            <person name="Bills G."/>
            <person name="Bluhm B."/>
            <person name="Cannon C."/>
            <person name="Castanera R."/>
            <person name="Culley D."/>
            <person name="Daum C."/>
            <person name="Ezra D."/>
            <person name="Gonzalez J."/>
            <person name="Henrissat B."/>
            <person name="Kuo A."/>
            <person name="Liang C."/>
            <person name="Lipzen A."/>
            <person name="Lutzoni F."/>
            <person name="Magnuson J."/>
            <person name="Mondo S."/>
            <person name="Nolan M."/>
            <person name="Ohm R."/>
            <person name="Pangilinan J."/>
            <person name="Park H.-J."/>
            <person name="Ramirez L."/>
            <person name="Alfaro M."/>
            <person name="Sun H."/>
            <person name="Tritt A."/>
            <person name="Yoshinaga Y."/>
            <person name="Zwiers L.-H."/>
            <person name="Turgeon B."/>
            <person name="Goodwin S."/>
            <person name="Spatafora J."/>
            <person name="Crous P."/>
            <person name="Grigoriev I."/>
        </authorList>
    </citation>
    <scope>NUCLEOTIDE SEQUENCE</scope>
    <source>
        <strain evidence="2">CBS 480.64</strain>
    </source>
</reference>
<dbReference type="Proteomes" id="UP000799421">
    <property type="component" value="Unassembled WGS sequence"/>
</dbReference>
<sequence length="91" mass="9467">MPPQSTASSQMHQRCSPTDSASGLSLTIASGSALGSPSHSASSLFSCIASESASGLFSGSLCHTNFDVAEHLLVSHYRKTEGPLKFQLPLE</sequence>
<accession>A0A6A7BVJ2</accession>
<evidence type="ECO:0000313" key="3">
    <source>
        <dbReference type="Proteomes" id="UP000799421"/>
    </source>
</evidence>
<feature type="region of interest" description="Disordered" evidence="1">
    <location>
        <begin position="1"/>
        <end position="23"/>
    </location>
</feature>
<name>A0A6A7BVJ2_9PEZI</name>
<gene>
    <name evidence="2" type="ORF">K470DRAFT_107843</name>
</gene>
<keyword evidence="3" id="KW-1185">Reference proteome</keyword>
<dbReference type="EMBL" id="MU005996">
    <property type="protein sequence ID" value="KAF2859221.1"/>
    <property type="molecule type" value="Genomic_DNA"/>
</dbReference>
<evidence type="ECO:0000313" key="2">
    <source>
        <dbReference type="EMBL" id="KAF2859221.1"/>
    </source>
</evidence>
<dbReference type="AlphaFoldDB" id="A0A6A7BVJ2"/>
<evidence type="ECO:0000256" key="1">
    <source>
        <dbReference type="SAM" id="MobiDB-lite"/>
    </source>
</evidence>